<feature type="domain" description="N-acetyltransferase" evidence="3">
    <location>
        <begin position="5"/>
        <end position="158"/>
    </location>
</feature>
<dbReference type="Pfam" id="PF00583">
    <property type="entry name" value="Acetyltransf_1"/>
    <property type="match status" value="1"/>
</dbReference>
<dbReference type="AlphaFoldDB" id="A0A9X3Z893"/>
<dbReference type="InterPro" id="IPR016181">
    <property type="entry name" value="Acyl_CoA_acyltransferase"/>
</dbReference>
<organism evidence="4 5">
    <name type="scientific">Govanella unica</name>
    <dbReference type="NCBI Taxonomy" id="2975056"/>
    <lineage>
        <taxon>Bacteria</taxon>
        <taxon>Pseudomonadati</taxon>
        <taxon>Pseudomonadota</taxon>
        <taxon>Alphaproteobacteria</taxon>
        <taxon>Emcibacterales</taxon>
        <taxon>Govanellaceae</taxon>
        <taxon>Govanella</taxon>
    </lineage>
</organism>
<dbReference type="SUPFAM" id="SSF55729">
    <property type="entry name" value="Acyl-CoA N-acyltransferases (Nat)"/>
    <property type="match status" value="1"/>
</dbReference>
<dbReference type="Proteomes" id="UP001141619">
    <property type="component" value="Unassembled WGS sequence"/>
</dbReference>
<evidence type="ECO:0000313" key="4">
    <source>
        <dbReference type="EMBL" id="MDA5194868.1"/>
    </source>
</evidence>
<dbReference type="PROSITE" id="PS51186">
    <property type="entry name" value="GNAT"/>
    <property type="match status" value="1"/>
</dbReference>
<keyword evidence="2" id="KW-0012">Acyltransferase</keyword>
<dbReference type="CDD" id="cd04301">
    <property type="entry name" value="NAT_SF"/>
    <property type="match status" value="1"/>
</dbReference>
<dbReference type="Gene3D" id="3.40.630.30">
    <property type="match status" value="1"/>
</dbReference>
<proteinExistence type="predicted"/>
<keyword evidence="1" id="KW-0808">Transferase</keyword>
<reference evidence="4" key="2">
    <citation type="journal article" date="2023" name="Syst. Appl. Microbiol.">
        <title>Govania unica gen. nov., sp. nov., a rare biosphere bacterium that represents a novel family in the class Alphaproteobacteria.</title>
        <authorList>
            <person name="Vandamme P."/>
            <person name="Peeters C."/>
            <person name="Hettiarachchi A."/>
            <person name="Cnockaert M."/>
            <person name="Carlier A."/>
        </authorList>
    </citation>
    <scope>NUCLEOTIDE SEQUENCE</scope>
    <source>
        <strain evidence="4">LMG 31809</strain>
    </source>
</reference>
<evidence type="ECO:0000256" key="2">
    <source>
        <dbReference type="ARBA" id="ARBA00023315"/>
    </source>
</evidence>
<evidence type="ECO:0000256" key="1">
    <source>
        <dbReference type="ARBA" id="ARBA00022679"/>
    </source>
</evidence>
<dbReference type="RefSeq" id="WP_274944574.1">
    <property type="nucleotide sequence ID" value="NZ_JANWOI010000004.1"/>
</dbReference>
<dbReference type="InterPro" id="IPR000182">
    <property type="entry name" value="GNAT_dom"/>
</dbReference>
<sequence>MNNRLLVRPFALADQAAATAALVTCFHETFAPLIPAEALAAFTLERSLTRFGDQAVGCTWLLEESGQIVGLTQIEGDEISLIYMRQSHLGHGLGQGLIAPLRAAAKESGHDRLRLWCLTSNLRARRFYDRLGTPTGRTKDIFLNNLPLPHLEYEIATEDGCPAKRG</sequence>
<dbReference type="EMBL" id="JANWOI010000004">
    <property type="protein sequence ID" value="MDA5194868.1"/>
    <property type="molecule type" value="Genomic_DNA"/>
</dbReference>
<comment type="caution">
    <text evidence="4">The sequence shown here is derived from an EMBL/GenBank/DDBJ whole genome shotgun (WGS) entry which is preliminary data.</text>
</comment>
<name>A0A9X3Z893_9PROT</name>
<dbReference type="InterPro" id="IPR050832">
    <property type="entry name" value="Bact_Acetyltransf"/>
</dbReference>
<evidence type="ECO:0000313" key="5">
    <source>
        <dbReference type="Proteomes" id="UP001141619"/>
    </source>
</evidence>
<keyword evidence="5" id="KW-1185">Reference proteome</keyword>
<dbReference type="GO" id="GO:0016747">
    <property type="term" value="F:acyltransferase activity, transferring groups other than amino-acyl groups"/>
    <property type="evidence" value="ECO:0007669"/>
    <property type="project" value="InterPro"/>
</dbReference>
<dbReference type="PANTHER" id="PTHR43877">
    <property type="entry name" value="AMINOALKYLPHOSPHONATE N-ACETYLTRANSFERASE-RELATED-RELATED"/>
    <property type="match status" value="1"/>
</dbReference>
<dbReference type="PANTHER" id="PTHR43877:SF2">
    <property type="entry name" value="AMINOALKYLPHOSPHONATE N-ACETYLTRANSFERASE-RELATED"/>
    <property type="match status" value="1"/>
</dbReference>
<gene>
    <name evidence="4" type="ORF">NYP16_12990</name>
</gene>
<protein>
    <submittedName>
        <fullName evidence="4">GNAT family N-acetyltransferase</fullName>
    </submittedName>
</protein>
<reference evidence="4" key="1">
    <citation type="submission" date="2022-08" db="EMBL/GenBank/DDBJ databases">
        <authorList>
            <person name="Vandamme P."/>
            <person name="Hettiarachchi A."/>
            <person name="Peeters C."/>
            <person name="Cnockaert M."/>
            <person name="Carlier A."/>
        </authorList>
    </citation>
    <scope>NUCLEOTIDE SEQUENCE</scope>
    <source>
        <strain evidence="4">LMG 31809</strain>
    </source>
</reference>
<accession>A0A9X3Z893</accession>
<evidence type="ECO:0000259" key="3">
    <source>
        <dbReference type="PROSITE" id="PS51186"/>
    </source>
</evidence>